<dbReference type="EMBL" id="KE344565">
    <property type="protein sequence ID" value="EXB67556.1"/>
    <property type="molecule type" value="Genomic_DNA"/>
</dbReference>
<dbReference type="Proteomes" id="UP000030645">
    <property type="component" value="Unassembled WGS sequence"/>
</dbReference>
<gene>
    <name evidence="1" type="ORF">L484_006005</name>
</gene>
<proteinExistence type="predicted"/>
<keyword evidence="2" id="KW-1185">Reference proteome</keyword>
<sequence length="63" mass="6938">MTAIEGGVTSSRDALQFSRSLPPVPPISFVPAKGVNGKYYSEIKDDNFTKFLDESSEIEEDLL</sequence>
<dbReference type="AlphaFoldDB" id="W9RES0"/>
<organism evidence="1 2">
    <name type="scientific">Morus notabilis</name>
    <dbReference type="NCBI Taxonomy" id="981085"/>
    <lineage>
        <taxon>Eukaryota</taxon>
        <taxon>Viridiplantae</taxon>
        <taxon>Streptophyta</taxon>
        <taxon>Embryophyta</taxon>
        <taxon>Tracheophyta</taxon>
        <taxon>Spermatophyta</taxon>
        <taxon>Magnoliopsida</taxon>
        <taxon>eudicotyledons</taxon>
        <taxon>Gunneridae</taxon>
        <taxon>Pentapetalae</taxon>
        <taxon>rosids</taxon>
        <taxon>fabids</taxon>
        <taxon>Rosales</taxon>
        <taxon>Moraceae</taxon>
        <taxon>Moreae</taxon>
        <taxon>Morus</taxon>
    </lineage>
</organism>
<accession>W9RES0</accession>
<evidence type="ECO:0000313" key="2">
    <source>
        <dbReference type="Proteomes" id="UP000030645"/>
    </source>
</evidence>
<protein>
    <submittedName>
        <fullName evidence="1">Uncharacterized protein</fullName>
    </submittedName>
</protein>
<name>W9RES0_9ROSA</name>
<evidence type="ECO:0000313" key="1">
    <source>
        <dbReference type="EMBL" id="EXB67556.1"/>
    </source>
</evidence>
<reference evidence="2" key="1">
    <citation type="submission" date="2013-01" db="EMBL/GenBank/DDBJ databases">
        <title>Draft Genome Sequence of a Mulberry Tree, Morus notabilis C.K. Schneid.</title>
        <authorList>
            <person name="He N."/>
            <person name="Zhao S."/>
        </authorList>
    </citation>
    <scope>NUCLEOTIDE SEQUENCE</scope>
</reference>